<evidence type="ECO:0000256" key="5">
    <source>
        <dbReference type="ARBA" id="ARBA00023136"/>
    </source>
</evidence>
<evidence type="ECO:0000313" key="8">
    <source>
        <dbReference type="Proteomes" id="UP000268084"/>
    </source>
</evidence>
<dbReference type="Pfam" id="PF03279">
    <property type="entry name" value="Lip_A_acyltrans"/>
    <property type="match status" value="1"/>
</dbReference>
<dbReference type="RefSeq" id="WP_124798405.1">
    <property type="nucleotide sequence ID" value="NZ_CP034170.1"/>
</dbReference>
<dbReference type="PANTHER" id="PTHR30606:SF10">
    <property type="entry name" value="PHOSPHATIDYLINOSITOL MANNOSIDE ACYLTRANSFERASE"/>
    <property type="match status" value="1"/>
</dbReference>
<keyword evidence="8" id="KW-1185">Reference proteome</keyword>
<evidence type="ECO:0000256" key="6">
    <source>
        <dbReference type="ARBA" id="ARBA00023315"/>
    </source>
</evidence>
<evidence type="ECO:0000313" key="7">
    <source>
        <dbReference type="EMBL" id="AZI57720.1"/>
    </source>
</evidence>
<keyword evidence="3" id="KW-0997">Cell inner membrane</keyword>
<name>A0A3G8ZKI8_9ACTN</name>
<dbReference type="GO" id="GO:0009247">
    <property type="term" value="P:glycolipid biosynthetic process"/>
    <property type="evidence" value="ECO:0007669"/>
    <property type="project" value="UniProtKB-ARBA"/>
</dbReference>
<keyword evidence="5" id="KW-0472">Membrane</keyword>
<reference evidence="7 8" key="2">
    <citation type="submission" date="2018-12" db="EMBL/GenBank/DDBJ databases">
        <title>Nakamurella antarcticus sp. nov., isolated from Antarctica South Shetland Islands soil.</title>
        <authorList>
            <person name="Peng F."/>
        </authorList>
    </citation>
    <scope>NUCLEOTIDE SEQUENCE [LARGE SCALE GENOMIC DNA]</scope>
    <source>
        <strain evidence="7 8">S14-144</strain>
    </source>
</reference>
<dbReference type="NCBIfam" id="NF005919">
    <property type="entry name" value="PRK07920.1"/>
    <property type="match status" value="1"/>
</dbReference>
<dbReference type="AlphaFoldDB" id="A0A3G8ZKI8"/>
<dbReference type="Proteomes" id="UP000268084">
    <property type="component" value="Chromosome"/>
</dbReference>
<proteinExistence type="predicted"/>
<dbReference type="GO" id="GO:0005886">
    <property type="term" value="C:plasma membrane"/>
    <property type="evidence" value="ECO:0007669"/>
    <property type="project" value="UniProtKB-SubCell"/>
</dbReference>
<dbReference type="EMBL" id="CP034170">
    <property type="protein sequence ID" value="AZI57720.1"/>
    <property type="molecule type" value="Genomic_DNA"/>
</dbReference>
<dbReference type="GO" id="GO:0016746">
    <property type="term" value="F:acyltransferase activity"/>
    <property type="evidence" value="ECO:0007669"/>
    <property type="project" value="UniProtKB-KW"/>
</dbReference>
<dbReference type="InterPro" id="IPR004960">
    <property type="entry name" value="LipA_acyltrans"/>
</dbReference>
<keyword evidence="6 7" id="KW-0012">Acyltransferase</keyword>
<keyword evidence="4 7" id="KW-0808">Transferase</keyword>
<evidence type="ECO:0000256" key="3">
    <source>
        <dbReference type="ARBA" id="ARBA00022519"/>
    </source>
</evidence>
<dbReference type="PANTHER" id="PTHR30606">
    <property type="entry name" value="LIPID A BIOSYNTHESIS LAUROYL ACYLTRANSFERASE"/>
    <property type="match status" value="1"/>
</dbReference>
<dbReference type="OrthoDB" id="9803456at2"/>
<comment type="subcellular location">
    <subcellularLocation>
        <location evidence="1">Cell inner membrane</location>
    </subcellularLocation>
</comment>
<accession>A0A3G8ZKI8</accession>
<organism evidence="7 8">
    <name type="scientific">Nakamurella antarctica</name>
    <dbReference type="NCBI Taxonomy" id="1902245"/>
    <lineage>
        <taxon>Bacteria</taxon>
        <taxon>Bacillati</taxon>
        <taxon>Actinomycetota</taxon>
        <taxon>Actinomycetes</taxon>
        <taxon>Nakamurellales</taxon>
        <taxon>Nakamurellaceae</taxon>
        <taxon>Nakamurella</taxon>
    </lineage>
</organism>
<evidence type="ECO:0000256" key="2">
    <source>
        <dbReference type="ARBA" id="ARBA00022475"/>
    </source>
</evidence>
<protein>
    <submittedName>
        <fullName evidence="7">Phosphatidylinositol mannoside acyltransferase</fullName>
    </submittedName>
</protein>
<reference evidence="7 8" key="1">
    <citation type="submission" date="2018-11" db="EMBL/GenBank/DDBJ databases">
        <authorList>
            <person name="Da X."/>
        </authorList>
    </citation>
    <scope>NUCLEOTIDE SEQUENCE [LARGE SCALE GENOMIC DNA]</scope>
    <source>
        <strain evidence="7 8">S14-144</strain>
    </source>
</reference>
<dbReference type="CDD" id="cd07984">
    <property type="entry name" value="LPLAT_LABLAT-like"/>
    <property type="match status" value="1"/>
</dbReference>
<gene>
    <name evidence="7" type="ORF">EH165_05735</name>
</gene>
<evidence type="ECO:0000256" key="1">
    <source>
        <dbReference type="ARBA" id="ARBA00004533"/>
    </source>
</evidence>
<evidence type="ECO:0000256" key="4">
    <source>
        <dbReference type="ARBA" id="ARBA00022679"/>
    </source>
</evidence>
<dbReference type="KEGG" id="nak:EH165_05735"/>
<sequence>MSRAAEKLADLGYGAGWSLVKKMPEPLAKFTFDQAADLAFRRRGPNTVQFARNLHRVLGDQSTPESLAAVTHAGLRSYARYWRETFRLPAMDLTEVAQRGRDGYIGLHNITDGLASGRGVIVALPHCGNWDIAGLVMAQFYGGITTVAERLKPASLYDKFLAYRESLGFEVLPLTGGAVPPSQVLQERLKQGRMVCLLADRDLSSKGIPVTFFGEPTTMPAGPAMLAALTGADLLPANLFFTDNGWTTEIGAPIQVPGVRLRDQVHGGTQLLADFFASRIVEHPADWHMLQPLWAADRRPPKAGKAEATP</sequence>
<keyword evidence="2" id="KW-1003">Cell membrane</keyword>